<accession>A0A9W6D3K1</accession>
<dbReference type="InterPro" id="IPR000160">
    <property type="entry name" value="GGDEF_dom"/>
</dbReference>
<dbReference type="Pfam" id="PF20975">
    <property type="entry name" value="DGCcoil"/>
    <property type="match status" value="1"/>
</dbReference>
<evidence type="ECO:0000256" key="2">
    <source>
        <dbReference type="SAM" id="Coils"/>
    </source>
</evidence>
<dbReference type="Pfam" id="PF00990">
    <property type="entry name" value="GGDEF"/>
    <property type="match status" value="1"/>
</dbReference>
<dbReference type="RefSeq" id="WP_281792611.1">
    <property type="nucleotide sequence ID" value="NZ_BSDR01000001.1"/>
</dbReference>
<organism evidence="4 5">
    <name type="scientific">Desulforhabdus amnigena</name>
    <dbReference type="NCBI Taxonomy" id="40218"/>
    <lineage>
        <taxon>Bacteria</taxon>
        <taxon>Pseudomonadati</taxon>
        <taxon>Thermodesulfobacteriota</taxon>
        <taxon>Syntrophobacteria</taxon>
        <taxon>Syntrophobacterales</taxon>
        <taxon>Syntrophobacteraceae</taxon>
        <taxon>Desulforhabdus</taxon>
    </lineage>
</organism>
<dbReference type="FunFam" id="3.30.70.270:FF:000001">
    <property type="entry name" value="Diguanylate cyclase domain protein"/>
    <property type="match status" value="1"/>
</dbReference>
<dbReference type="AlphaFoldDB" id="A0A9W6D3K1"/>
<keyword evidence="2" id="KW-0175">Coiled coil</keyword>
<reference evidence="4" key="1">
    <citation type="submission" date="2022-12" db="EMBL/GenBank/DDBJ databases">
        <title>Reference genome sequencing for broad-spectrum identification of bacterial and archaeal isolates by mass spectrometry.</title>
        <authorList>
            <person name="Sekiguchi Y."/>
            <person name="Tourlousse D.M."/>
        </authorList>
    </citation>
    <scope>NUCLEOTIDE SEQUENCE</scope>
    <source>
        <strain evidence="4">ASRB1</strain>
    </source>
</reference>
<dbReference type="InterPro" id="IPR029787">
    <property type="entry name" value="Nucleotide_cyclase"/>
</dbReference>
<dbReference type="InterPro" id="IPR050469">
    <property type="entry name" value="Diguanylate_Cyclase"/>
</dbReference>
<dbReference type="GO" id="GO:0052621">
    <property type="term" value="F:diguanylate cyclase activity"/>
    <property type="evidence" value="ECO:0007669"/>
    <property type="project" value="UniProtKB-EC"/>
</dbReference>
<dbReference type="GO" id="GO:0005886">
    <property type="term" value="C:plasma membrane"/>
    <property type="evidence" value="ECO:0007669"/>
    <property type="project" value="TreeGrafter"/>
</dbReference>
<feature type="domain" description="GGDEF" evidence="3">
    <location>
        <begin position="419"/>
        <end position="550"/>
    </location>
</feature>
<proteinExistence type="predicted"/>
<keyword evidence="5" id="KW-1185">Reference proteome</keyword>
<dbReference type="NCBIfam" id="TIGR00254">
    <property type="entry name" value="GGDEF"/>
    <property type="match status" value="1"/>
</dbReference>
<dbReference type="InterPro" id="IPR048516">
    <property type="entry name" value="DGCcoil"/>
</dbReference>
<dbReference type="PROSITE" id="PS50887">
    <property type="entry name" value="GGDEF"/>
    <property type="match status" value="1"/>
</dbReference>
<dbReference type="Proteomes" id="UP001144372">
    <property type="component" value="Unassembled WGS sequence"/>
</dbReference>
<evidence type="ECO:0000259" key="3">
    <source>
        <dbReference type="PROSITE" id="PS50887"/>
    </source>
</evidence>
<dbReference type="InterPro" id="IPR043128">
    <property type="entry name" value="Rev_trsase/Diguanyl_cyclase"/>
</dbReference>
<dbReference type="GO" id="GO:1902201">
    <property type="term" value="P:negative regulation of bacterial-type flagellum-dependent cell motility"/>
    <property type="evidence" value="ECO:0007669"/>
    <property type="project" value="TreeGrafter"/>
</dbReference>
<feature type="coiled-coil region" evidence="2">
    <location>
        <begin position="340"/>
        <end position="388"/>
    </location>
</feature>
<gene>
    <name evidence="4" type="ORF">DAMNIGENAA_09850</name>
</gene>
<evidence type="ECO:0000256" key="1">
    <source>
        <dbReference type="ARBA" id="ARBA00012528"/>
    </source>
</evidence>
<comment type="caution">
    <text evidence="4">The sequence shown here is derived from an EMBL/GenBank/DDBJ whole genome shotgun (WGS) entry which is preliminary data.</text>
</comment>
<protein>
    <recommendedName>
        <fullName evidence="1">diguanylate cyclase</fullName>
        <ecNumber evidence="1">2.7.7.65</ecNumber>
    </recommendedName>
</protein>
<evidence type="ECO:0000313" key="5">
    <source>
        <dbReference type="Proteomes" id="UP001144372"/>
    </source>
</evidence>
<dbReference type="GO" id="GO:0043709">
    <property type="term" value="P:cell adhesion involved in single-species biofilm formation"/>
    <property type="evidence" value="ECO:0007669"/>
    <property type="project" value="TreeGrafter"/>
</dbReference>
<dbReference type="EMBL" id="BSDR01000001">
    <property type="protein sequence ID" value="GLI33552.1"/>
    <property type="molecule type" value="Genomic_DNA"/>
</dbReference>
<dbReference type="CDD" id="cd01949">
    <property type="entry name" value="GGDEF"/>
    <property type="match status" value="1"/>
</dbReference>
<sequence>MGRGQDSQELGKNMGRLSEIVIEALKEISAQRRPLASSSLCQALSAREDVFHLISEISCCNGLSLQCPDQTKAELKTMKNEILILKSQKERLFNHVIELQEEKEQLQTFYRRSLSTFLTWIQASANDSLYCALNDFKSLLFKDTDLADLEKSLSNIKEIFVKLGEEDLLPPAISNHSSPVWGRLFKKAKDLREPGEPGGLYLKELQEIYLDVLQVVTNDLGKRDVNGLSELQQKIKRSADPSQLFSIKKDILAFIEFSIKSISEERKQIAQFISEINENLVQMESHLFSSLNGRRQAHQANADFNLIIETQMDDMKRSMDVSTDLGELKKLVITKIATIRSALEMKRREDEKRLAEAHEQLGGLQKKIENVKTEIDQIQERARNLEREAFIDPLTNIHNRRAYEQRLKEEFQRYTRYGQVFSMLLLDVDDFKNVNDSYGHAAGDLCLKEVINKVKGILRVSDFLSRYGGDEFVVILPGTDREAMKKVAEKIHSSIEKTRFFYQGKQIIVRISVGGTQVEPLDQKEEDVFDRADRALYEAKTGGRNNVLVL</sequence>
<name>A0A9W6D3K1_9BACT</name>
<dbReference type="SMART" id="SM00267">
    <property type="entry name" value="GGDEF"/>
    <property type="match status" value="1"/>
</dbReference>
<dbReference type="PANTHER" id="PTHR45138">
    <property type="entry name" value="REGULATORY COMPONENTS OF SENSORY TRANSDUCTION SYSTEM"/>
    <property type="match status" value="1"/>
</dbReference>
<dbReference type="SUPFAM" id="SSF55073">
    <property type="entry name" value="Nucleotide cyclase"/>
    <property type="match status" value="1"/>
</dbReference>
<evidence type="ECO:0000313" key="4">
    <source>
        <dbReference type="EMBL" id="GLI33552.1"/>
    </source>
</evidence>
<dbReference type="EC" id="2.7.7.65" evidence="1"/>
<dbReference type="PANTHER" id="PTHR45138:SF24">
    <property type="entry name" value="DIGUANYLATE CYCLASE DGCC-RELATED"/>
    <property type="match status" value="1"/>
</dbReference>
<dbReference type="Gene3D" id="3.30.70.270">
    <property type="match status" value="1"/>
</dbReference>